<evidence type="ECO:0000313" key="1">
    <source>
        <dbReference type="EMBL" id="MPM56524.1"/>
    </source>
</evidence>
<dbReference type="AlphaFoldDB" id="A0A645B473"/>
<organism evidence="1">
    <name type="scientific">bioreactor metagenome</name>
    <dbReference type="NCBI Taxonomy" id="1076179"/>
    <lineage>
        <taxon>unclassified sequences</taxon>
        <taxon>metagenomes</taxon>
        <taxon>ecological metagenomes</taxon>
    </lineage>
</organism>
<protein>
    <submittedName>
        <fullName evidence="1">Uncharacterized protein</fullName>
    </submittedName>
</protein>
<proteinExistence type="predicted"/>
<name>A0A645B473_9ZZZZ</name>
<reference evidence="1" key="1">
    <citation type="submission" date="2019-08" db="EMBL/GenBank/DDBJ databases">
        <authorList>
            <person name="Kucharzyk K."/>
            <person name="Murdoch R.W."/>
            <person name="Higgins S."/>
            <person name="Loffler F."/>
        </authorList>
    </citation>
    <scope>NUCLEOTIDE SEQUENCE</scope>
</reference>
<sequence length="75" mass="8470">MDFIFRYLVLPAKCFNSLIGNSGSMFPVVFSRQHNNKFIAADTRDEGLLSKGARDMLAGCYNDIIPKRMPEIVID</sequence>
<accession>A0A645B473</accession>
<dbReference type="EMBL" id="VSSQ01015797">
    <property type="protein sequence ID" value="MPM56524.1"/>
    <property type="molecule type" value="Genomic_DNA"/>
</dbReference>
<comment type="caution">
    <text evidence="1">The sequence shown here is derived from an EMBL/GenBank/DDBJ whole genome shotgun (WGS) entry which is preliminary data.</text>
</comment>
<gene>
    <name evidence="1" type="ORF">SDC9_103330</name>
</gene>